<evidence type="ECO:0000256" key="2">
    <source>
        <dbReference type="ARBA" id="ARBA00006991"/>
    </source>
</evidence>
<evidence type="ECO:0000256" key="11">
    <source>
        <dbReference type="PROSITE-ProRule" id="PRU00042"/>
    </source>
</evidence>
<evidence type="ECO:0000256" key="9">
    <source>
        <dbReference type="ARBA" id="ARBA00023163"/>
    </source>
</evidence>
<dbReference type="SUPFAM" id="SSF57667">
    <property type="entry name" value="beta-beta-alpha zinc fingers"/>
    <property type="match status" value="3"/>
</dbReference>
<dbReference type="Ensembl" id="ENSKMAT00000015192.1">
    <property type="protein sequence ID" value="ENSKMAP00000014975.1"/>
    <property type="gene ID" value="ENSKMAG00000011226.1"/>
</dbReference>
<dbReference type="Proteomes" id="UP000264800">
    <property type="component" value="Unplaced"/>
</dbReference>
<dbReference type="SMART" id="SM00355">
    <property type="entry name" value="ZnF_C2H2"/>
    <property type="match status" value="6"/>
</dbReference>
<dbReference type="Pfam" id="PF00096">
    <property type="entry name" value="zf-C2H2"/>
    <property type="match status" value="3"/>
</dbReference>
<dbReference type="InterPro" id="IPR013087">
    <property type="entry name" value="Znf_C2H2_type"/>
</dbReference>
<dbReference type="InterPro" id="IPR006612">
    <property type="entry name" value="THAP_Znf"/>
</dbReference>
<feature type="domain" description="THAP-type" evidence="15">
    <location>
        <begin position="1"/>
        <end position="79"/>
    </location>
</feature>
<evidence type="ECO:0000313" key="17">
    <source>
        <dbReference type="Proteomes" id="UP000264800"/>
    </source>
</evidence>
<feature type="domain" description="C2H2-type" evidence="14">
    <location>
        <begin position="463"/>
        <end position="490"/>
    </location>
</feature>
<dbReference type="FunFam" id="3.30.160.60:FF:000733">
    <property type="entry name" value="Zinc finger protein 236 variant"/>
    <property type="match status" value="1"/>
</dbReference>
<dbReference type="SUPFAM" id="SSF57716">
    <property type="entry name" value="Glucocorticoid receptor-like (DNA-binding domain)"/>
    <property type="match status" value="1"/>
</dbReference>
<keyword evidence="3" id="KW-0479">Metal-binding</keyword>
<feature type="region of interest" description="Disordered" evidence="13">
    <location>
        <begin position="504"/>
        <end position="542"/>
    </location>
</feature>
<feature type="domain" description="C2H2-type" evidence="14">
    <location>
        <begin position="350"/>
        <end position="377"/>
    </location>
</feature>
<dbReference type="OMA" id="WCTEMSE"/>
<keyword evidence="5 11" id="KW-0863">Zinc-finger</keyword>
<reference evidence="16" key="2">
    <citation type="submission" date="2025-09" db="UniProtKB">
        <authorList>
            <consortium name="Ensembl"/>
        </authorList>
    </citation>
    <scope>IDENTIFICATION</scope>
</reference>
<evidence type="ECO:0000256" key="5">
    <source>
        <dbReference type="ARBA" id="ARBA00022771"/>
    </source>
</evidence>
<dbReference type="GO" id="GO:0000981">
    <property type="term" value="F:DNA-binding transcription factor activity, RNA polymerase II-specific"/>
    <property type="evidence" value="ECO:0007669"/>
    <property type="project" value="TreeGrafter"/>
</dbReference>
<proteinExistence type="inferred from homology"/>
<evidence type="ECO:0000259" key="15">
    <source>
        <dbReference type="PROSITE" id="PS50950"/>
    </source>
</evidence>
<sequence length="647" mass="72269">MCSVAGCSSGRRRAARFKLPEDPEERLDWVMFLAKANKQRFKESSWTDITVCSEHFTEDCFVREADPVQLKPGAVPSVCWNLGPDEPARSSGWENSVVNTEVVGLSDRAETWNGATSCSEESRQTLLGTQNGPVPAGASRSSGSSVCFQARPRKVDIHLLRKKVSLLKTKGKFPVNEKRLVHLFSRTCPSCGGKLKMHKASRGVVIALHQLCLQCDYTYEWKSLVDSSVPAAEARRRTGGSKAAAAGETPCSASEVPEVAAAVNEESDPEDDLEESSGPVDTNSDEDWRPAPGAFTVKLFPAKQNEGFQERADYCDYLSVASQYSRLCTDCGAFFDTRKRHACKHKVKPYSCNICGKRCVSEVALNQHGRVHGEDYEFRCKFCHTAFKVQVDKISHELSHAAEEKPYKCSDCLETFATNKERRIHLKDHRRPKPMKCRFCRMEFVSSAGLQRHLAVHMGLKPFTCLVCQRAFSQAGHLKSHMRLHTVERPYECQHCDKRFSHNASLKSHVRRHHAADSGPERDSGDAQANRNETGEDFGFDSIEDEQATDDDAQMEELHLSKLKQKSTGRPKGRPKNFGSRGIILEDEAEGRGSNTGGRKAHAKKQNMTQFTNEDGKDTTSDSNTSFDSAEEEETTERKANEKNLMM</sequence>
<evidence type="ECO:0000256" key="1">
    <source>
        <dbReference type="ARBA" id="ARBA00004123"/>
    </source>
</evidence>
<keyword evidence="10" id="KW-0539">Nucleus</keyword>
<evidence type="ECO:0000256" key="7">
    <source>
        <dbReference type="ARBA" id="ARBA00023015"/>
    </source>
</evidence>
<evidence type="ECO:0000259" key="14">
    <source>
        <dbReference type="PROSITE" id="PS50157"/>
    </source>
</evidence>
<evidence type="ECO:0000256" key="3">
    <source>
        <dbReference type="ARBA" id="ARBA00022723"/>
    </source>
</evidence>
<dbReference type="GO" id="GO:0005634">
    <property type="term" value="C:nucleus"/>
    <property type="evidence" value="ECO:0007669"/>
    <property type="project" value="UniProtKB-SubCell"/>
</dbReference>
<dbReference type="KEGG" id="kmr:108239597"/>
<dbReference type="RefSeq" id="XP_017277890.1">
    <property type="nucleotide sequence ID" value="XM_017422401.3"/>
</dbReference>
<organism evidence="16 17">
    <name type="scientific">Kryptolebias marmoratus</name>
    <name type="common">Mangrove killifish</name>
    <name type="synonym">Rivulus marmoratus</name>
    <dbReference type="NCBI Taxonomy" id="37003"/>
    <lineage>
        <taxon>Eukaryota</taxon>
        <taxon>Metazoa</taxon>
        <taxon>Chordata</taxon>
        <taxon>Craniata</taxon>
        <taxon>Vertebrata</taxon>
        <taxon>Euteleostomi</taxon>
        <taxon>Actinopterygii</taxon>
        <taxon>Neopterygii</taxon>
        <taxon>Teleostei</taxon>
        <taxon>Neoteleostei</taxon>
        <taxon>Acanthomorphata</taxon>
        <taxon>Ovalentaria</taxon>
        <taxon>Atherinomorphae</taxon>
        <taxon>Cyprinodontiformes</taxon>
        <taxon>Rivulidae</taxon>
        <taxon>Kryptolebias</taxon>
    </lineage>
</organism>
<dbReference type="FunFam" id="3.30.160.60:FF:000446">
    <property type="entry name" value="Zinc finger protein"/>
    <property type="match status" value="1"/>
</dbReference>
<feature type="compositionally biased region" description="Low complexity" evidence="13">
    <location>
        <begin position="252"/>
        <end position="264"/>
    </location>
</feature>
<dbReference type="SMART" id="SM00980">
    <property type="entry name" value="THAP"/>
    <property type="match status" value="1"/>
</dbReference>
<dbReference type="PANTHER" id="PTHR24379:SF127">
    <property type="entry name" value="BLOODY FINGERS-RELATED"/>
    <property type="match status" value="1"/>
</dbReference>
<evidence type="ECO:0000256" key="4">
    <source>
        <dbReference type="ARBA" id="ARBA00022737"/>
    </source>
</evidence>
<dbReference type="SMART" id="SM00692">
    <property type="entry name" value="DM3"/>
    <property type="match status" value="1"/>
</dbReference>
<keyword evidence="4" id="KW-0677">Repeat</keyword>
<dbReference type="InterPro" id="IPR036236">
    <property type="entry name" value="Znf_C2H2_sf"/>
</dbReference>
<keyword evidence="17" id="KW-1185">Reference proteome</keyword>
<evidence type="ECO:0000256" key="8">
    <source>
        <dbReference type="ARBA" id="ARBA00023125"/>
    </source>
</evidence>
<evidence type="ECO:0000256" key="12">
    <source>
        <dbReference type="PROSITE-ProRule" id="PRU00309"/>
    </source>
</evidence>
<dbReference type="AlphaFoldDB" id="A0A3Q3AFQ5"/>
<dbReference type="GO" id="GO:0008270">
    <property type="term" value="F:zinc ion binding"/>
    <property type="evidence" value="ECO:0007669"/>
    <property type="project" value="UniProtKB-KW"/>
</dbReference>
<dbReference type="FunFam" id="3.30.160.60:FF:000075">
    <property type="entry name" value="Putative zinc finger protein 536"/>
    <property type="match status" value="1"/>
</dbReference>
<dbReference type="PANTHER" id="PTHR24379">
    <property type="entry name" value="KRAB AND ZINC FINGER DOMAIN-CONTAINING"/>
    <property type="match status" value="1"/>
</dbReference>
<keyword evidence="9" id="KW-0804">Transcription</keyword>
<dbReference type="Gene3D" id="3.30.160.60">
    <property type="entry name" value="Classic Zinc Finger"/>
    <property type="match status" value="5"/>
</dbReference>
<feature type="region of interest" description="Disordered" evidence="13">
    <location>
        <begin position="560"/>
        <end position="647"/>
    </location>
</feature>
<evidence type="ECO:0000256" key="10">
    <source>
        <dbReference type="ARBA" id="ARBA00023242"/>
    </source>
</evidence>
<feature type="compositionally biased region" description="Basic and acidic residues" evidence="13">
    <location>
        <begin position="636"/>
        <end position="647"/>
    </location>
</feature>
<evidence type="ECO:0000256" key="6">
    <source>
        <dbReference type="ARBA" id="ARBA00022833"/>
    </source>
</evidence>
<feature type="compositionally biased region" description="Basic and acidic residues" evidence="13">
    <location>
        <begin position="515"/>
        <end position="525"/>
    </location>
</feature>
<protein>
    <submittedName>
        <fullName evidence="16">Zinc finger and SCAN domain-containing protein 10-like</fullName>
    </submittedName>
</protein>
<dbReference type="PROSITE" id="PS50950">
    <property type="entry name" value="ZF_THAP"/>
    <property type="match status" value="1"/>
</dbReference>
<dbReference type="PROSITE" id="PS00028">
    <property type="entry name" value="ZINC_FINGER_C2H2_1"/>
    <property type="match status" value="6"/>
</dbReference>
<feature type="compositionally biased region" description="Acidic residues" evidence="13">
    <location>
        <begin position="265"/>
        <end position="275"/>
    </location>
</feature>
<reference evidence="16" key="1">
    <citation type="submission" date="2025-08" db="UniProtKB">
        <authorList>
            <consortium name="Ensembl"/>
        </authorList>
    </citation>
    <scope>IDENTIFICATION</scope>
</reference>
<feature type="domain" description="C2H2-type" evidence="14">
    <location>
        <begin position="491"/>
        <end position="519"/>
    </location>
</feature>
<keyword evidence="6" id="KW-0862">Zinc</keyword>
<dbReference type="PROSITE" id="PS50157">
    <property type="entry name" value="ZINC_FINGER_C2H2_2"/>
    <property type="match status" value="6"/>
</dbReference>
<evidence type="ECO:0000256" key="13">
    <source>
        <dbReference type="SAM" id="MobiDB-lite"/>
    </source>
</evidence>
<comment type="subcellular location">
    <subcellularLocation>
        <location evidence="1">Nucleus</location>
    </subcellularLocation>
</comment>
<evidence type="ECO:0000313" key="16">
    <source>
        <dbReference type="Ensembl" id="ENSKMAP00000014975.1"/>
    </source>
</evidence>
<dbReference type="Pfam" id="PF05485">
    <property type="entry name" value="THAP"/>
    <property type="match status" value="1"/>
</dbReference>
<feature type="domain" description="C2H2-type" evidence="14">
    <location>
        <begin position="407"/>
        <end position="434"/>
    </location>
</feature>
<dbReference type="OrthoDB" id="8634051at2759"/>
<keyword evidence="7" id="KW-0805">Transcription regulation</keyword>
<dbReference type="GeneTree" id="ENSGT00940000162287"/>
<name>A0A3Q3AFQ5_KRYMA</name>
<keyword evidence="8 12" id="KW-0238">DNA-binding</keyword>
<feature type="region of interest" description="Disordered" evidence="13">
    <location>
        <begin position="123"/>
        <end position="145"/>
    </location>
</feature>
<feature type="domain" description="C2H2-type" evidence="14">
    <location>
        <begin position="378"/>
        <end position="405"/>
    </location>
</feature>
<dbReference type="GeneID" id="108239597"/>
<feature type="compositionally biased region" description="Polar residues" evidence="13">
    <location>
        <begin position="123"/>
        <end position="132"/>
    </location>
</feature>
<comment type="similarity">
    <text evidence="2">Belongs to the krueppel C2H2-type zinc-finger protein family.</text>
</comment>
<feature type="domain" description="C2H2-type" evidence="14">
    <location>
        <begin position="435"/>
        <end position="462"/>
    </location>
</feature>
<dbReference type="GO" id="GO:0000977">
    <property type="term" value="F:RNA polymerase II transcription regulatory region sequence-specific DNA binding"/>
    <property type="evidence" value="ECO:0007669"/>
    <property type="project" value="TreeGrafter"/>
</dbReference>
<accession>A0A3Q3AFQ5</accession>
<feature type="compositionally biased region" description="Basic residues" evidence="13">
    <location>
        <begin position="561"/>
        <end position="575"/>
    </location>
</feature>
<feature type="region of interest" description="Disordered" evidence="13">
    <location>
        <begin position="240"/>
        <end position="287"/>
    </location>
</feature>